<evidence type="ECO:0000313" key="8">
    <source>
        <dbReference type="Proteomes" id="UP000813215"/>
    </source>
</evidence>
<evidence type="ECO:0000256" key="2">
    <source>
        <dbReference type="ARBA" id="ARBA00002368"/>
    </source>
</evidence>
<dbReference type="InterPro" id="IPR011059">
    <property type="entry name" value="Metal-dep_hydrolase_composite"/>
</dbReference>
<organism evidence="7 8">
    <name type="scientific">Pelatocladus maniniholoensis HA4357-MV3</name>
    <dbReference type="NCBI Taxonomy" id="1117104"/>
    <lineage>
        <taxon>Bacteria</taxon>
        <taxon>Bacillati</taxon>
        <taxon>Cyanobacteriota</taxon>
        <taxon>Cyanophyceae</taxon>
        <taxon>Nostocales</taxon>
        <taxon>Nostocaceae</taxon>
        <taxon>Pelatocladus</taxon>
    </lineage>
</organism>
<dbReference type="NCBIfam" id="TIGR00857">
    <property type="entry name" value="pyrC_multi"/>
    <property type="match status" value="1"/>
</dbReference>
<dbReference type="Gene3D" id="2.30.40.10">
    <property type="entry name" value="Urease, subunit C, domain 1"/>
    <property type="match status" value="1"/>
</dbReference>
<dbReference type="GO" id="GO:0004038">
    <property type="term" value="F:allantoinase activity"/>
    <property type="evidence" value="ECO:0007669"/>
    <property type="project" value="TreeGrafter"/>
</dbReference>
<gene>
    <name evidence="7" type="ORF">KME28_11940</name>
</gene>
<reference evidence="7" key="2">
    <citation type="journal article" date="2022" name="Microbiol. Resour. Announc.">
        <title>Metagenome Sequencing to Explore Phylogenomics of Terrestrial Cyanobacteria.</title>
        <authorList>
            <person name="Ward R.D."/>
            <person name="Stajich J.E."/>
            <person name="Johansen J.R."/>
            <person name="Huntemann M."/>
            <person name="Clum A."/>
            <person name="Foster B."/>
            <person name="Foster B."/>
            <person name="Roux S."/>
            <person name="Palaniappan K."/>
            <person name="Varghese N."/>
            <person name="Mukherjee S."/>
            <person name="Reddy T.B.K."/>
            <person name="Daum C."/>
            <person name="Copeland A."/>
            <person name="Chen I.A."/>
            <person name="Ivanova N.N."/>
            <person name="Kyrpides N.C."/>
            <person name="Shapiro N."/>
            <person name="Eloe-Fadrosh E.A."/>
            <person name="Pietrasiak N."/>
        </authorList>
    </citation>
    <scope>NUCLEOTIDE SEQUENCE</scope>
    <source>
        <strain evidence="7">HA4357-MV3</strain>
    </source>
</reference>
<comment type="similarity">
    <text evidence="3">Belongs to the metallo-dependent hydrolases superfamily. DHOase family. Class I DHOase subfamily.</text>
</comment>
<feature type="domain" description="Amidohydrolase-related" evidence="6">
    <location>
        <begin position="56"/>
        <end position="422"/>
    </location>
</feature>
<evidence type="ECO:0000259" key="6">
    <source>
        <dbReference type="Pfam" id="PF01979"/>
    </source>
</evidence>
<dbReference type="NCBIfam" id="NF005751">
    <property type="entry name" value="PRK07575.1"/>
    <property type="match status" value="1"/>
</dbReference>
<dbReference type="NCBIfam" id="NF006559">
    <property type="entry name" value="PRK09060.1"/>
    <property type="match status" value="1"/>
</dbReference>
<dbReference type="InterPro" id="IPR032466">
    <property type="entry name" value="Metal_Hydrolase"/>
</dbReference>
<evidence type="ECO:0000256" key="1">
    <source>
        <dbReference type="ARBA" id="ARBA00001947"/>
    </source>
</evidence>
<comment type="function">
    <text evidence="2">Catalyzes the reversible cyclization of carbamoyl aspartate to dihydroorotate.</text>
</comment>
<dbReference type="AlphaFoldDB" id="A0A9E3H8P8"/>
<comment type="cofactor">
    <cofactor evidence="1">
        <name>Zn(2+)</name>
        <dbReference type="ChEBI" id="CHEBI:29105"/>
    </cofactor>
</comment>
<keyword evidence="4" id="KW-0479">Metal-binding</keyword>
<evidence type="ECO:0000256" key="5">
    <source>
        <dbReference type="ARBA" id="ARBA00022801"/>
    </source>
</evidence>
<accession>A0A9E3H8P8</accession>
<dbReference type="EMBL" id="JAHHHW010000085">
    <property type="protein sequence ID" value="MBW4432414.1"/>
    <property type="molecule type" value="Genomic_DNA"/>
</dbReference>
<evidence type="ECO:0000313" key="7">
    <source>
        <dbReference type="EMBL" id="MBW4432414.1"/>
    </source>
</evidence>
<sequence length="441" mass="48851">MSSSTSLLIRHARIILPNGELIIGDVLTRDRLIVEIAPEISTEQTAITEIDAEGLTLLPGVIDPQVHFREPGLEHKEDLFTATCACAKGGVTSFLEMPNTRPLTTTQQALDDKLQRAQNKCLVNYGFFIGATAENLPDLLLANPTPGIKIFMGSMHGQLLVDEQEILEAIFAKEKRLIAVHAEDQARINQRRQEFAGIHDVAVHSQIQDNQAALLATQQVLKLSQKYQRRLHILHMSTAEEAELLRQQKPSWVTAEVTPQHLLLNTSVYEKIGTLAQMNPPLRSPHDNEVLWQALHDGIIDFIATDHAPHTLEEKAQPYPNSPSGMPGVETSLPLMLTATDQGRCTLAQVVNWMSTAVAKAYNIPNKGAIAPGYDADLVLVDLQNYRPVLRQELLSKCGWSPFEGWNLTGWPAYTIVGGEIVYEKGKLHTQVRGQALKFGE</sequence>
<dbReference type="GO" id="GO:0046872">
    <property type="term" value="F:metal ion binding"/>
    <property type="evidence" value="ECO:0007669"/>
    <property type="project" value="UniProtKB-KW"/>
</dbReference>
<name>A0A9E3H8P8_9NOST</name>
<evidence type="ECO:0000256" key="4">
    <source>
        <dbReference type="ARBA" id="ARBA00022723"/>
    </source>
</evidence>
<dbReference type="GO" id="GO:0006145">
    <property type="term" value="P:purine nucleobase catabolic process"/>
    <property type="evidence" value="ECO:0007669"/>
    <property type="project" value="TreeGrafter"/>
</dbReference>
<dbReference type="InterPro" id="IPR002195">
    <property type="entry name" value="Dihydroorotase_CS"/>
</dbReference>
<dbReference type="InterPro" id="IPR006680">
    <property type="entry name" value="Amidohydro-rel"/>
</dbReference>
<evidence type="ECO:0000256" key="3">
    <source>
        <dbReference type="ARBA" id="ARBA00010286"/>
    </source>
</evidence>
<dbReference type="InterPro" id="IPR050138">
    <property type="entry name" value="DHOase/Allantoinase_Hydrolase"/>
</dbReference>
<dbReference type="Proteomes" id="UP000813215">
    <property type="component" value="Unassembled WGS sequence"/>
</dbReference>
<dbReference type="GO" id="GO:0005737">
    <property type="term" value="C:cytoplasm"/>
    <property type="evidence" value="ECO:0007669"/>
    <property type="project" value="TreeGrafter"/>
</dbReference>
<dbReference type="SUPFAM" id="SSF51556">
    <property type="entry name" value="Metallo-dependent hydrolases"/>
    <property type="match status" value="1"/>
</dbReference>
<dbReference type="SUPFAM" id="SSF51338">
    <property type="entry name" value="Composite domain of metallo-dependent hydrolases"/>
    <property type="match status" value="1"/>
</dbReference>
<dbReference type="Pfam" id="PF01979">
    <property type="entry name" value="Amidohydro_1"/>
    <property type="match status" value="1"/>
</dbReference>
<keyword evidence="5" id="KW-0378">Hydrolase</keyword>
<comment type="caution">
    <text evidence="7">The sequence shown here is derived from an EMBL/GenBank/DDBJ whole genome shotgun (WGS) entry which is preliminary data.</text>
</comment>
<proteinExistence type="inferred from homology"/>
<dbReference type="PANTHER" id="PTHR43668:SF4">
    <property type="entry name" value="ALLANTOINASE"/>
    <property type="match status" value="1"/>
</dbReference>
<protein>
    <submittedName>
        <fullName evidence="7">Dihydroorotase</fullName>
    </submittedName>
</protein>
<dbReference type="Gene3D" id="3.20.20.140">
    <property type="entry name" value="Metal-dependent hydrolases"/>
    <property type="match status" value="1"/>
</dbReference>
<dbReference type="PROSITE" id="PS00483">
    <property type="entry name" value="DIHYDROOROTASE_2"/>
    <property type="match status" value="1"/>
</dbReference>
<dbReference type="PANTHER" id="PTHR43668">
    <property type="entry name" value="ALLANTOINASE"/>
    <property type="match status" value="1"/>
</dbReference>
<reference evidence="7" key="1">
    <citation type="submission" date="2021-05" db="EMBL/GenBank/DDBJ databases">
        <authorList>
            <person name="Pietrasiak N."/>
            <person name="Ward R."/>
            <person name="Stajich J.E."/>
            <person name="Kurbessoian T."/>
        </authorList>
    </citation>
    <scope>NUCLEOTIDE SEQUENCE</scope>
    <source>
        <strain evidence="7">HA4357-MV3</strain>
    </source>
</reference>
<dbReference type="CDD" id="cd01318">
    <property type="entry name" value="DHOase_IIb"/>
    <property type="match status" value="1"/>
</dbReference>